<evidence type="ECO:0008006" key="3">
    <source>
        <dbReference type="Google" id="ProtNLM"/>
    </source>
</evidence>
<dbReference type="STRING" id="34720.A0A195FVL2"/>
<dbReference type="EMBL" id="KQ981268">
    <property type="protein sequence ID" value="KYN43899.1"/>
    <property type="molecule type" value="Genomic_DNA"/>
</dbReference>
<sequence>MYSSRSLRNKDPPGATIRSISMVHNDATILENCFNRYSNKMDTIEADKSRFVTKFRWIVEQVFDRLKKKFKIFSLLTYNATLTHNYESLLIVFAFLNLSYEAVVTENFFLLKSLYLDLEYRAIDSEKNN</sequence>
<organism evidence="1 2">
    <name type="scientific">Trachymyrmex septentrionalis</name>
    <dbReference type="NCBI Taxonomy" id="34720"/>
    <lineage>
        <taxon>Eukaryota</taxon>
        <taxon>Metazoa</taxon>
        <taxon>Ecdysozoa</taxon>
        <taxon>Arthropoda</taxon>
        <taxon>Hexapoda</taxon>
        <taxon>Insecta</taxon>
        <taxon>Pterygota</taxon>
        <taxon>Neoptera</taxon>
        <taxon>Endopterygota</taxon>
        <taxon>Hymenoptera</taxon>
        <taxon>Apocrita</taxon>
        <taxon>Aculeata</taxon>
        <taxon>Formicoidea</taxon>
        <taxon>Formicidae</taxon>
        <taxon>Myrmicinae</taxon>
        <taxon>Trachymyrmex</taxon>
    </lineage>
</organism>
<evidence type="ECO:0000313" key="1">
    <source>
        <dbReference type="EMBL" id="KYN43899.1"/>
    </source>
</evidence>
<protein>
    <recommendedName>
        <fullName evidence="3">DDE Tnp4 domain-containing protein</fullName>
    </recommendedName>
</protein>
<name>A0A195FVL2_9HYME</name>
<keyword evidence="2" id="KW-1185">Reference proteome</keyword>
<gene>
    <name evidence="1" type="ORF">ALC56_01634</name>
</gene>
<dbReference type="AlphaFoldDB" id="A0A195FVL2"/>
<reference evidence="1 2" key="1">
    <citation type="submission" date="2016-03" db="EMBL/GenBank/DDBJ databases">
        <title>Trachymyrmex septentrionalis WGS genome.</title>
        <authorList>
            <person name="Nygaard S."/>
            <person name="Hu H."/>
            <person name="Boomsma J."/>
            <person name="Zhang G."/>
        </authorList>
    </citation>
    <scope>NUCLEOTIDE SEQUENCE [LARGE SCALE GENOMIC DNA]</scope>
    <source>
        <strain evidence="1">Tsep2-gDNA-1</strain>
        <tissue evidence="1">Whole body</tissue>
    </source>
</reference>
<proteinExistence type="predicted"/>
<dbReference type="Proteomes" id="UP000078541">
    <property type="component" value="Unassembled WGS sequence"/>
</dbReference>
<evidence type="ECO:0000313" key="2">
    <source>
        <dbReference type="Proteomes" id="UP000078541"/>
    </source>
</evidence>
<accession>A0A195FVL2</accession>